<dbReference type="AlphaFoldDB" id="A0A0F7WJ87"/>
<name>A0A0F7WJ87_CHLPN</name>
<reference evidence="3" key="1">
    <citation type="submission" date="2015-05" db="EMBL/GenBank/DDBJ databases">
        <authorList>
            <person name="Rattei Thomas"/>
        </authorList>
    </citation>
    <scope>NUCLEOTIDE SEQUENCE</scope>
    <source>
        <strain evidence="2">CV15</strain>
        <strain evidence="3">CWL029c</strain>
        <strain evidence="4">H12</strain>
        <strain evidence="5">MUL2216</strain>
        <strain evidence="6">Panola</strain>
        <strain evidence="8">PB1</strain>
        <strain evidence="7">U1271</strain>
        <strain evidence="9">Wien2</strain>
    </source>
</reference>
<dbReference type="Pfam" id="PF03690">
    <property type="entry name" value="MYG1_exonuc"/>
    <property type="match status" value="1"/>
</dbReference>
<evidence type="ECO:0000313" key="9">
    <source>
        <dbReference type="EMBL" id="CRI53042.1"/>
    </source>
</evidence>
<dbReference type="InterPro" id="IPR003226">
    <property type="entry name" value="MYG1_exonuclease"/>
</dbReference>
<evidence type="ECO:0000313" key="5">
    <source>
        <dbReference type="EMBL" id="CRI45977.1"/>
    </source>
</evidence>
<dbReference type="PATRIC" id="fig|83558.13.peg.523"/>
<dbReference type="EMBL" id="LN847240">
    <property type="protein sequence ID" value="CRI50529.1"/>
    <property type="molecule type" value="Genomic_DNA"/>
</dbReference>
<dbReference type="EMBL" id="LN847233">
    <property type="protein sequence ID" value="CRI47107.1"/>
    <property type="molecule type" value="Genomic_DNA"/>
</dbReference>
<dbReference type="PANTHER" id="PTHR11215:SF1">
    <property type="entry name" value="MYG1 EXONUCLEASE"/>
    <property type="match status" value="1"/>
</dbReference>
<dbReference type="PANTHER" id="PTHR11215">
    <property type="entry name" value="METAL DEPENDENT HYDROLASE - RELATED"/>
    <property type="match status" value="1"/>
</dbReference>
<evidence type="ECO:0000313" key="8">
    <source>
        <dbReference type="EMBL" id="CRI50529.1"/>
    </source>
</evidence>
<evidence type="ECO:0000313" key="2">
    <source>
        <dbReference type="EMBL" id="CRI38115.1"/>
    </source>
</evidence>
<evidence type="ECO:0000313" key="6">
    <source>
        <dbReference type="EMBL" id="CRI47107.1"/>
    </source>
</evidence>
<protein>
    <submittedName>
        <fullName evidence="3">UPF0160 protein CPn_0489/CP_0265/CPj0489/CpB0509</fullName>
    </submittedName>
</protein>
<gene>
    <name evidence="2" type="ORF">BN1224_CV15_B_04380</name>
    <name evidence="4" type="ORF">BN1224_H12_EC_00030</name>
    <name evidence="5" type="ORF">BN1224_MUL2216_F_00320</name>
    <name evidence="6" type="ORF">BN1224_Panola_H_00050</name>
    <name evidence="8" type="ORF">BN1224_PB1_B_04980</name>
    <name evidence="7" type="ORF">BN1224_U1271_C_03400</name>
    <name evidence="9" type="ORF">BN1224_Wien2_G_01350</name>
    <name evidence="3" type="ORF">CWL029c_D_00170</name>
</gene>
<dbReference type="EMBL" id="LN847227">
    <property type="protein sequence ID" value="CRI45977.1"/>
    <property type="molecule type" value="Genomic_DNA"/>
</dbReference>
<dbReference type="EMBL" id="LN847004">
    <property type="protein sequence ID" value="CRI40380.1"/>
    <property type="molecule type" value="Genomic_DNA"/>
</dbReference>
<accession>A0A0F7WJ87</accession>
<evidence type="ECO:0000256" key="1">
    <source>
        <dbReference type="ARBA" id="ARBA00010105"/>
    </source>
</evidence>
<proteinExistence type="inferred from homology"/>
<sequence>MVTMEDWLRRIVGMQIPRSIGTHDGSFHADEVTACALLIIFDLVDENKIIRSRDPVVLSKCEYVCDVGGVYSIENKRFDHHQVSYDGSWSSAGMILHYLKEFGYMDCEEYHFLNNTLVHGVDEQDNGRFFSKEGFCSFSDIIKIYNPREEEETNSDADFSCALHFTIDFLCRLRKKFQYDRVCRGIVREAMETEDMCLYFDRPLAWQENFFFLGGEKHPAAFVCFPSCDQWILRGIPPNLDRRMDVRVPFPENWAGLLGKELSKVSGIPGAVFCHKGLFLSVWTNRESCQRALRLTLQDRGII</sequence>
<evidence type="ECO:0000313" key="3">
    <source>
        <dbReference type="EMBL" id="CRI40380.1"/>
    </source>
</evidence>
<organism evidence="3">
    <name type="scientific">Chlamydia pneumoniae</name>
    <name type="common">Chlamydophila pneumoniae</name>
    <dbReference type="NCBI Taxonomy" id="83558"/>
    <lineage>
        <taxon>Bacteria</taxon>
        <taxon>Pseudomonadati</taxon>
        <taxon>Chlamydiota</taxon>
        <taxon>Chlamydiia</taxon>
        <taxon>Chlamydiales</taxon>
        <taxon>Chlamydiaceae</taxon>
        <taxon>Chlamydia/Chlamydophila group</taxon>
        <taxon>Chlamydia</taxon>
    </lineage>
</organism>
<dbReference type="EMBL" id="LN847254">
    <property type="protein sequence ID" value="CRI53042.1"/>
    <property type="molecule type" value="Genomic_DNA"/>
</dbReference>
<evidence type="ECO:0000313" key="7">
    <source>
        <dbReference type="EMBL" id="CRI49400.1"/>
    </source>
</evidence>
<evidence type="ECO:0000313" key="4">
    <source>
        <dbReference type="EMBL" id="CRI43736.1"/>
    </source>
</evidence>
<dbReference type="EMBL" id="LN847244">
    <property type="protein sequence ID" value="CRI49400.1"/>
    <property type="molecule type" value="Genomic_DNA"/>
</dbReference>
<dbReference type="EMBL" id="LN847183">
    <property type="protein sequence ID" value="CRI43736.1"/>
    <property type="molecule type" value="Genomic_DNA"/>
</dbReference>
<comment type="similarity">
    <text evidence="1">Belongs to the MYG1 family.</text>
</comment>
<dbReference type="EMBL" id="LN846998">
    <property type="protein sequence ID" value="CRI38115.1"/>
    <property type="molecule type" value="Genomic_DNA"/>
</dbReference>